<dbReference type="PANTHER" id="PTHR37313:SF2">
    <property type="entry name" value="UPF0749 PROTEIN YLXX"/>
    <property type="match status" value="1"/>
</dbReference>
<keyword evidence="2" id="KW-0472">Membrane</keyword>
<dbReference type="eggNOG" id="COG3879">
    <property type="taxonomic scope" value="Bacteria"/>
</dbReference>
<keyword evidence="4" id="KW-1185">Reference proteome</keyword>
<reference evidence="3 4" key="1">
    <citation type="submission" date="2014-02" db="EMBL/GenBank/DDBJ databases">
        <title>Draft genome sequence of Lysinibacillus manganicus DSM 26584T.</title>
        <authorList>
            <person name="Zhang F."/>
            <person name="Wang G."/>
            <person name="Zhang L."/>
        </authorList>
    </citation>
    <scope>NUCLEOTIDE SEQUENCE [LARGE SCALE GENOMIC DNA]</scope>
    <source>
        <strain evidence="3 4">DSM 26584</strain>
    </source>
</reference>
<dbReference type="AlphaFoldDB" id="A0A0A3IAD6"/>
<evidence type="ECO:0000256" key="2">
    <source>
        <dbReference type="SAM" id="Phobius"/>
    </source>
</evidence>
<evidence type="ECO:0000313" key="4">
    <source>
        <dbReference type="Proteomes" id="UP000030416"/>
    </source>
</evidence>
<dbReference type="Gene3D" id="3.30.70.1880">
    <property type="entry name" value="Protein of unknown function DUF881"/>
    <property type="match status" value="1"/>
</dbReference>
<keyword evidence="2" id="KW-1133">Transmembrane helix</keyword>
<comment type="caution">
    <text evidence="3">The sequence shown here is derived from an EMBL/GenBank/DDBJ whole genome shotgun (WGS) entry which is preliminary data.</text>
</comment>
<dbReference type="InterPro" id="IPR010273">
    <property type="entry name" value="DUF881"/>
</dbReference>
<dbReference type="OrthoDB" id="2439649at2"/>
<accession>A0A0A3IAD6</accession>
<dbReference type="EMBL" id="JPVN01000001">
    <property type="protein sequence ID" value="KGR80440.1"/>
    <property type="molecule type" value="Genomic_DNA"/>
</dbReference>
<dbReference type="Pfam" id="PF05949">
    <property type="entry name" value="DUF881"/>
    <property type="match status" value="1"/>
</dbReference>
<dbReference type="STRING" id="1384049.CD29_00675"/>
<feature type="transmembrane region" description="Helical" evidence="2">
    <location>
        <begin position="5"/>
        <end position="24"/>
    </location>
</feature>
<gene>
    <name evidence="3" type="ORF">CD29_00675</name>
</gene>
<dbReference type="PANTHER" id="PTHR37313">
    <property type="entry name" value="UPF0749 PROTEIN RV1825"/>
    <property type="match status" value="1"/>
</dbReference>
<name>A0A0A3IAD6_9BACL</name>
<evidence type="ECO:0000256" key="1">
    <source>
        <dbReference type="ARBA" id="ARBA00009108"/>
    </source>
</evidence>
<evidence type="ECO:0000313" key="3">
    <source>
        <dbReference type="EMBL" id="KGR80440.1"/>
    </source>
</evidence>
<sequence length="239" mass="26857">MNKKVVTRITIVSFIVGLMIAIQYNTVKEPSARDTRDSWELRQALSEEKKRHSQLLSEILTLNDTVNKYKNTETEDQGDILSNTVESLKQRAGLLEVTGPGIILSISPAMELVQSGFSIKPISPELLYRLVNEINRFDGLYVEIDGQRVVHTTAIRDINGATTVNGIPIRETLVEIKVITESFEKAEKLNNYLNASSFKDAFYIDNLNLSIGKPVKSITISEFDGTLSNEYLLYLDRVS</sequence>
<evidence type="ECO:0008006" key="5">
    <source>
        <dbReference type="Google" id="ProtNLM"/>
    </source>
</evidence>
<comment type="similarity">
    <text evidence="1">Belongs to the UPF0749 family.</text>
</comment>
<proteinExistence type="inferred from homology"/>
<organism evidence="3 4">
    <name type="scientific">Ureibacillus manganicus DSM 26584</name>
    <dbReference type="NCBI Taxonomy" id="1384049"/>
    <lineage>
        <taxon>Bacteria</taxon>
        <taxon>Bacillati</taxon>
        <taxon>Bacillota</taxon>
        <taxon>Bacilli</taxon>
        <taxon>Bacillales</taxon>
        <taxon>Caryophanaceae</taxon>
        <taxon>Ureibacillus</taxon>
    </lineage>
</organism>
<keyword evidence="2" id="KW-0812">Transmembrane</keyword>
<protein>
    <recommendedName>
        <fullName evidence="5">NgoFVII family restriction endonuclease</fullName>
    </recommendedName>
</protein>
<dbReference type="RefSeq" id="WP_036181778.1">
    <property type="nucleotide sequence ID" value="NZ_AVDA01000001.1"/>
</dbReference>
<dbReference type="Proteomes" id="UP000030416">
    <property type="component" value="Unassembled WGS sequence"/>
</dbReference>